<dbReference type="GO" id="GO:0016787">
    <property type="term" value="F:hydrolase activity"/>
    <property type="evidence" value="ECO:0007669"/>
    <property type="project" value="UniProtKB-KW"/>
</dbReference>
<dbReference type="OrthoDB" id="332863at2759"/>
<reference evidence="2 3" key="1">
    <citation type="journal article" date="2018" name="Mol. Biol. Evol.">
        <title>Broad Genomic Sampling Reveals a Smut Pathogenic Ancestry of the Fungal Clade Ustilaginomycotina.</title>
        <authorList>
            <person name="Kijpornyongpan T."/>
            <person name="Mondo S.J."/>
            <person name="Barry K."/>
            <person name="Sandor L."/>
            <person name="Lee J."/>
            <person name="Lipzen A."/>
            <person name="Pangilinan J."/>
            <person name="LaButti K."/>
            <person name="Hainaut M."/>
            <person name="Henrissat B."/>
            <person name="Grigoriev I.V."/>
            <person name="Spatafora J.W."/>
            <person name="Aime M.C."/>
        </authorList>
    </citation>
    <scope>NUCLEOTIDE SEQUENCE [LARGE SCALE GENOMIC DNA]</scope>
    <source>
        <strain evidence="2 3">MCA 4198</strain>
    </source>
</reference>
<evidence type="ECO:0000313" key="2">
    <source>
        <dbReference type="EMBL" id="PWN88827.1"/>
    </source>
</evidence>
<dbReference type="EMBL" id="KZ819637">
    <property type="protein sequence ID" value="PWN88827.1"/>
    <property type="molecule type" value="Genomic_DNA"/>
</dbReference>
<organism evidence="2 3">
    <name type="scientific">Acaromyces ingoldii</name>
    <dbReference type="NCBI Taxonomy" id="215250"/>
    <lineage>
        <taxon>Eukaryota</taxon>
        <taxon>Fungi</taxon>
        <taxon>Dikarya</taxon>
        <taxon>Basidiomycota</taxon>
        <taxon>Ustilaginomycotina</taxon>
        <taxon>Exobasidiomycetes</taxon>
        <taxon>Exobasidiales</taxon>
        <taxon>Cryptobasidiaceae</taxon>
        <taxon>Acaromyces</taxon>
    </lineage>
</organism>
<dbReference type="InterPro" id="IPR036866">
    <property type="entry name" value="RibonucZ/Hydroxyglut_hydro"/>
</dbReference>
<evidence type="ECO:0000256" key="1">
    <source>
        <dbReference type="ARBA" id="ARBA00022801"/>
    </source>
</evidence>
<sequence length="180" mass="19794">MLLDGRHVYTTVDGQRNLSPRPGVHGKGEWESTSVILAGQRFTITAIPAKHVRGGQCLGFVIECESLARTGDLPNAVYFTGDTVLTEELLKIKEKWHISIMLVSLGNAHVPGPEGLLQVTMGARDASLLAHKLDADTVTPQHFDSWAHFTESSAEARRIWEEMGLLTFKFCTPGILTRLS</sequence>
<evidence type="ECO:0000313" key="3">
    <source>
        <dbReference type="Proteomes" id="UP000245768"/>
    </source>
</evidence>
<dbReference type="GeneID" id="37039896"/>
<dbReference type="PANTHER" id="PTHR43546:SF9">
    <property type="entry name" value="L-ASCORBATE-6-PHOSPHATE LACTONASE ULAG-RELATED"/>
    <property type="match status" value="1"/>
</dbReference>
<dbReference type="Proteomes" id="UP000245768">
    <property type="component" value="Unassembled WGS sequence"/>
</dbReference>
<keyword evidence="1" id="KW-0378">Hydrolase</keyword>
<evidence type="ECO:0008006" key="4">
    <source>
        <dbReference type="Google" id="ProtNLM"/>
    </source>
</evidence>
<dbReference type="InterPro" id="IPR050114">
    <property type="entry name" value="UPF0173_UPF0282_UlaG_hydrolase"/>
</dbReference>
<dbReference type="InParanoid" id="A0A316YHC1"/>
<name>A0A316YHC1_9BASI</name>
<dbReference type="AlphaFoldDB" id="A0A316YHC1"/>
<dbReference type="SUPFAM" id="SSF56281">
    <property type="entry name" value="Metallo-hydrolase/oxidoreductase"/>
    <property type="match status" value="1"/>
</dbReference>
<dbReference type="Gene3D" id="3.60.15.10">
    <property type="entry name" value="Ribonuclease Z/Hydroxyacylglutathione hydrolase-like"/>
    <property type="match status" value="1"/>
</dbReference>
<dbReference type="RefSeq" id="XP_025376025.1">
    <property type="nucleotide sequence ID" value="XM_025517980.1"/>
</dbReference>
<accession>A0A316YHC1</accession>
<protein>
    <recommendedName>
        <fullName evidence="4">Metallo-beta-lactamase domain-containing protein</fullName>
    </recommendedName>
</protein>
<gene>
    <name evidence="2" type="ORF">FA10DRAFT_130964</name>
</gene>
<dbReference type="PANTHER" id="PTHR43546">
    <property type="entry name" value="UPF0173 METAL-DEPENDENT HYDROLASE MJ1163-RELATED"/>
    <property type="match status" value="1"/>
</dbReference>
<keyword evidence="3" id="KW-1185">Reference proteome</keyword>
<proteinExistence type="predicted"/>